<proteinExistence type="predicted"/>
<feature type="compositionally biased region" description="Basic and acidic residues" evidence="1">
    <location>
        <begin position="825"/>
        <end position="849"/>
    </location>
</feature>
<feature type="compositionally biased region" description="Polar residues" evidence="1">
    <location>
        <begin position="1106"/>
        <end position="1119"/>
    </location>
</feature>
<protein>
    <recommendedName>
        <fullName evidence="4">Chitin-binding type-2 domain-containing protein</fullName>
    </recommendedName>
</protein>
<dbReference type="GO" id="GO:0008061">
    <property type="term" value="F:chitin binding"/>
    <property type="evidence" value="ECO:0007669"/>
    <property type="project" value="InterPro"/>
</dbReference>
<dbReference type="EMBL" id="BMAV01006753">
    <property type="protein sequence ID" value="GFY49007.1"/>
    <property type="molecule type" value="Genomic_DNA"/>
</dbReference>
<feature type="compositionally biased region" description="Polar residues" evidence="1">
    <location>
        <begin position="1000"/>
        <end position="1014"/>
    </location>
</feature>
<evidence type="ECO:0000313" key="2">
    <source>
        <dbReference type="EMBL" id="GFY49007.1"/>
    </source>
</evidence>
<feature type="region of interest" description="Disordered" evidence="1">
    <location>
        <begin position="960"/>
        <end position="1669"/>
    </location>
</feature>
<feature type="region of interest" description="Disordered" evidence="1">
    <location>
        <begin position="2024"/>
        <end position="2047"/>
    </location>
</feature>
<keyword evidence="3" id="KW-1185">Reference proteome</keyword>
<feature type="compositionally biased region" description="Basic and acidic residues" evidence="1">
    <location>
        <begin position="1394"/>
        <end position="1408"/>
    </location>
</feature>
<feature type="region of interest" description="Disordered" evidence="1">
    <location>
        <begin position="775"/>
        <end position="794"/>
    </location>
</feature>
<feature type="compositionally biased region" description="Polar residues" evidence="1">
    <location>
        <begin position="1067"/>
        <end position="1076"/>
    </location>
</feature>
<feature type="compositionally biased region" description="Basic and acidic residues" evidence="1">
    <location>
        <begin position="1086"/>
        <end position="1103"/>
    </location>
</feature>
<feature type="compositionally biased region" description="Basic and acidic residues" evidence="1">
    <location>
        <begin position="1372"/>
        <end position="1387"/>
    </location>
</feature>
<feature type="compositionally biased region" description="Basic and acidic residues" evidence="1">
    <location>
        <begin position="1234"/>
        <end position="1263"/>
    </location>
</feature>
<feature type="region of interest" description="Disordered" evidence="1">
    <location>
        <begin position="1705"/>
        <end position="1734"/>
    </location>
</feature>
<feature type="compositionally biased region" description="Basic and acidic residues" evidence="1">
    <location>
        <begin position="1449"/>
        <end position="1471"/>
    </location>
</feature>
<feature type="region of interest" description="Disordered" evidence="1">
    <location>
        <begin position="816"/>
        <end position="873"/>
    </location>
</feature>
<gene>
    <name evidence="2" type="primary">AVEN_27869_1</name>
    <name evidence="2" type="ORF">TNIN_84401</name>
</gene>
<feature type="compositionally biased region" description="Basic and acidic residues" evidence="1">
    <location>
        <begin position="2024"/>
        <end position="2038"/>
    </location>
</feature>
<feature type="compositionally biased region" description="Basic and acidic residues" evidence="1">
    <location>
        <begin position="1717"/>
        <end position="1727"/>
    </location>
</feature>
<reference evidence="2" key="1">
    <citation type="submission" date="2020-08" db="EMBL/GenBank/DDBJ databases">
        <title>Multicomponent nature underlies the extraordinary mechanical properties of spider dragline silk.</title>
        <authorList>
            <person name="Kono N."/>
            <person name="Nakamura H."/>
            <person name="Mori M."/>
            <person name="Yoshida Y."/>
            <person name="Ohtoshi R."/>
            <person name="Malay A.D."/>
            <person name="Moran D.A.P."/>
            <person name="Tomita M."/>
            <person name="Numata K."/>
            <person name="Arakawa K."/>
        </authorList>
    </citation>
    <scope>NUCLEOTIDE SEQUENCE</scope>
</reference>
<dbReference type="Proteomes" id="UP000886998">
    <property type="component" value="Unassembled WGS sequence"/>
</dbReference>
<feature type="compositionally biased region" description="Polar residues" evidence="1">
    <location>
        <begin position="2186"/>
        <end position="2198"/>
    </location>
</feature>
<feature type="compositionally biased region" description="Polar residues" evidence="1">
    <location>
        <begin position="1522"/>
        <end position="1535"/>
    </location>
</feature>
<dbReference type="SUPFAM" id="SSF57625">
    <property type="entry name" value="Invertebrate chitin-binding proteins"/>
    <property type="match status" value="1"/>
</dbReference>
<feature type="compositionally biased region" description="Basic and acidic residues" evidence="1">
    <location>
        <begin position="1479"/>
        <end position="1491"/>
    </location>
</feature>
<name>A0A8X7C041_9ARAC</name>
<accession>A0A8X7C041</accession>
<feature type="compositionally biased region" description="Polar residues" evidence="1">
    <location>
        <begin position="1579"/>
        <end position="1588"/>
    </location>
</feature>
<feature type="compositionally biased region" description="Low complexity" evidence="1">
    <location>
        <begin position="2110"/>
        <end position="2124"/>
    </location>
</feature>
<feature type="compositionally biased region" description="Basic and acidic residues" evidence="1">
    <location>
        <begin position="1313"/>
        <end position="1324"/>
    </location>
</feature>
<feature type="compositionally biased region" description="Basic and acidic residues" evidence="1">
    <location>
        <begin position="1347"/>
        <end position="1357"/>
    </location>
</feature>
<feature type="compositionally biased region" description="Polar residues" evidence="1">
    <location>
        <begin position="2222"/>
        <end position="2243"/>
    </location>
</feature>
<feature type="region of interest" description="Disordered" evidence="1">
    <location>
        <begin position="2108"/>
        <end position="2127"/>
    </location>
</feature>
<feature type="compositionally biased region" description="Polar residues" evidence="1">
    <location>
        <begin position="850"/>
        <end position="873"/>
    </location>
</feature>
<feature type="compositionally biased region" description="Basic and acidic residues" evidence="1">
    <location>
        <begin position="1200"/>
        <end position="1225"/>
    </location>
</feature>
<sequence length="2287" mass="259966">MERTHDMIFMCCIIKKRKVFHICQEDDRHDSFLCPVGTVFNQMNFICDWWFNFKCDDTPTFFHLNAQYYTSSGVTPGSVMIQETMKKMRNFRGARRPKPSIMKISMRTVHSDLNDARNMMNMDNLRKMAEMERRRIMNLFSPKMRPHYSLKRLRKTTNKNNEEDDTTVHITSTSATSLSRNEEFKSLASTDYLGFYTNPEYLTTSVATTGATQELLSTSQSPPSTFESNDHTDIQKHIDTTTGFESIPTTTQDQSNITDHIQLQNHTSDAPLSENTPNAHHKFNEINSKNVESSTMSAKVTSFDDDVDSGINIWLTIPSTTVILDNDTTIGRQDYASEGSLNDLFSLINLNMLNSTEDLRSPTEKNLEDHMGLFRINDSQNGNELSESPPINEVTSTPLSVLHPNSEISFSFKPGVSNNSVATIGNGTHVSVSVTIRATAGISRLKWRRVPHGKKRKNLRLKSAPPERLNNTGSSLMDEIIFRKRPMKSKKLRSRIMWLPTKNNTLNRKSQWKIFLSSRPQSAKSYNDREEREQMQKAELASNTIMPIRVQDMELENKNDELDVIQKEKIPFFSQTDSTSEALMTESTKLALNLMAASEPTVHNSSFITELNIRSETTDGNVNDTESLQLKSYQNLTDSGEIVDCATLCIKLLKSLATENYVTDDTETSATMNVFETSPISTDDIYFTNSTDENHFGRRSYLGVSPSDQWTVKYDPGPNCDEDQDDDKVLVRGWSVIIDSGSVTKEKTVKRRTCKNKFDDSKMIVMQRLLPDHQITPNEKEPKNRFHKTTNEPKISFGSMDQQYWLTLVKNWLEASPNPNPRSVGVRDDPVSNWNRDRNEAQDQKEDSRSWSSNQRTKGNYNRIQNTKGRYFQGQKSDLVHSSANKNIDVMNSNKGWLTDGNRKREGKTKNKPNIKSTKTNYRGSSGRKRFSESGARQSGNNDWQYDVWISQSDRKEWHIDIPRKNQNDNDFGNNFNSGRRDVSFNGNDRINFRPDDISRNSASPPKNNDNTFRPRSGAQDWFSEYIKSSSEEDGWPDRQNSQTLPKKKTKRDQDEWFMSNEESRKISQPQKNTRSWGDDESDWDSMDKRNLKKAEGMKRFPIDQRNPNPWTSDSSNKWASDMPNKPWSVDAPKKPRSSDIPNKPWSLDTSSRPWSSDTSNKPLTSDTADRPWSSTKAKSDDNIDSSKKDWSSGSNRGIKGGDSRKSYPDTKTRPDWSSKNRDSQDNQQSTKGGRRDSRGSFDKSDESIRRNPQDWSSDDRSNRRPPFPSPNNKGTWIKDEQSTDWNTGSSDDEDDWSSSGRRNKNAWASDDQQTKADWSDSKVDSSYGNGAGLKKQKPFPQSSSRDSSDTSWKQKGDPSQSNKKGNSWPVEPDRNKWMQDMQKDISDWSMDDSQSKTDWSSKNRNDEPTWGSGPPRAKDDKPSQSKTPQGGWFEDKPKDEDSFTGMRMDSKKQWDKDGRSIDDRRGRSDESDLQNKWSFDDQKDISDDNRNLNGWPADSKKGTARDISGSNNDWSKGGPSDWSSNSRGDMSNQRPGAFKGSSKNQPSASKGQNKWSNDDPQSQPRQWKEDSPKAPSDWSPNSKGMSTKNKEQRPKSGWANDNNPPMQMEENWSWDFDTKPDSITKGRPKPGASSPRSDSWNNDEDWPNDNVWSEEPKQNPQKGFDSTWDQTSKMMKTNVKGQTTTGLWNTKGITKTAMVMPSISKGSSTGMAPRKPWKDDSDEIKPTKGVKGAPEMKEEKIVWSIQISSNGKPENGWVPITLRPNVKNRANQTRNEKGSSMDDGGWSGVKQEMDSWASKGLDKGTAPPQFKADMVTESISLSTHMLDASDSHPFYIPILSSRYKRNASPVHRIKYELRSNEDFRKIFKVIKNGRELKNIHNGDNRFYVASADILVGDSYLTKKGSTNFKDDQKTTKSVSIGKRQYNETIKNSVPSLIQVKNKRFKNSSSNDENKFPANVVWDSMMQESEAKESWSAPFDDSNVPASGWIPLFRVVKVPRNNSPIPNTNETRLEETVFKERTPNKRDSTVYSDPENKHLPTNYSAAPNKTNITMELPEPDFENFPHENITSDFESPENGQHIEHEMRVGNKTLRIIPFSDIMKQLRVRPTESNPTESTTSTEDPYSVGNDWNIPITAAPKTYSLKLVNSTEMQNQNQSNSWTFSKRTPKGREAWILVKGSEGENKTMGSENKNSTSVPKSVERSNIPYKIIVGNRTRESEEITSTNDNKSIAVSNSRTPTTRPSAKEFSLNLKDWHKESGWTPLFRAVGSVTSTKINQTSNGNTGGG</sequence>
<feature type="compositionally biased region" description="Polar residues" evidence="1">
    <location>
        <begin position="1542"/>
        <end position="1566"/>
    </location>
</feature>
<feature type="compositionally biased region" description="Polar residues" evidence="1">
    <location>
        <begin position="1148"/>
        <end position="1167"/>
    </location>
</feature>
<feature type="region of interest" description="Disordered" evidence="1">
    <location>
        <begin position="891"/>
        <end position="941"/>
    </location>
</feature>
<feature type="region of interest" description="Disordered" evidence="1">
    <location>
        <begin position="2181"/>
        <end position="2200"/>
    </location>
</feature>
<evidence type="ECO:0008006" key="4">
    <source>
        <dbReference type="Google" id="ProtNLM"/>
    </source>
</evidence>
<evidence type="ECO:0000256" key="1">
    <source>
        <dbReference type="SAM" id="MobiDB-lite"/>
    </source>
</evidence>
<feature type="region of interest" description="Disordered" evidence="1">
    <location>
        <begin position="2217"/>
        <end position="2245"/>
    </location>
</feature>
<feature type="compositionally biased region" description="Polar residues" evidence="1">
    <location>
        <begin position="914"/>
        <end position="924"/>
    </location>
</feature>
<evidence type="ECO:0000313" key="3">
    <source>
        <dbReference type="Proteomes" id="UP000886998"/>
    </source>
</evidence>
<dbReference type="OrthoDB" id="6426309at2759"/>
<organism evidence="2 3">
    <name type="scientific">Trichonephila inaurata madagascariensis</name>
    <dbReference type="NCBI Taxonomy" id="2747483"/>
    <lineage>
        <taxon>Eukaryota</taxon>
        <taxon>Metazoa</taxon>
        <taxon>Ecdysozoa</taxon>
        <taxon>Arthropoda</taxon>
        <taxon>Chelicerata</taxon>
        <taxon>Arachnida</taxon>
        <taxon>Araneae</taxon>
        <taxon>Araneomorphae</taxon>
        <taxon>Entelegynae</taxon>
        <taxon>Araneoidea</taxon>
        <taxon>Nephilidae</taxon>
        <taxon>Trichonephila</taxon>
        <taxon>Trichonephila inaurata</taxon>
    </lineage>
</organism>
<dbReference type="InterPro" id="IPR036508">
    <property type="entry name" value="Chitin-bd_dom_sf"/>
</dbReference>
<feature type="compositionally biased region" description="Basic and acidic residues" evidence="1">
    <location>
        <begin position="1178"/>
        <end position="1191"/>
    </location>
</feature>
<comment type="caution">
    <text evidence="2">The sequence shown here is derived from an EMBL/GenBank/DDBJ whole genome shotgun (WGS) entry which is preliminary data.</text>
</comment>